<comment type="caution">
    <text evidence="2">The sequence shown here is derived from an EMBL/GenBank/DDBJ whole genome shotgun (WGS) entry which is preliminary data.</text>
</comment>
<accession>A0A815JZM6</accession>
<dbReference type="Proteomes" id="UP000677228">
    <property type="component" value="Unassembled WGS sequence"/>
</dbReference>
<evidence type="ECO:0000313" key="4">
    <source>
        <dbReference type="EMBL" id="CAF4281492.1"/>
    </source>
</evidence>
<sequence length="159" mass="18268">MSCSCTKENHEAGIARRPLSGTKRAEIPKEAETLGPLNAYEQNIHKADEDLLKAGNFSYVPTMDVIKTAIKEYKKQYQFDEDIFKEIKILRYSMFTSDTHSKILIVVNTILHIYGDPTVVRTDDCIQQLITVQDILQLDIDKCLNDENVMKDNDDIRRT</sequence>
<dbReference type="Proteomes" id="UP000681722">
    <property type="component" value="Unassembled WGS sequence"/>
</dbReference>
<dbReference type="EMBL" id="CAJNOQ010016732">
    <property type="protein sequence ID" value="CAF1386580.1"/>
    <property type="molecule type" value="Genomic_DNA"/>
</dbReference>
<evidence type="ECO:0000313" key="3">
    <source>
        <dbReference type="EMBL" id="CAF3625511.1"/>
    </source>
</evidence>
<proteinExistence type="predicted"/>
<evidence type="ECO:0000313" key="1">
    <source>
        <dbReference type="EMBL" id="CAF0840608.1"/>
    </source>
</evidence>
<dbReference type="EMBL" id="CAJOBA010002015">
    <property type="protein sequence ID" value="CAF3625511.1"/>
    <property type="molecule type" value="Genomic_DNA"/>
</dbReference>
<reference evidence="2" key="1">
    <citation type="submission" date="2021-02" db="EMBL/GenBank/DDBJ databases">
        <authorList>
            <person name="Nowell W R."/>
        </authorList>
    </citation>
    <scope>NUCLEOTIDE SEQUENCE</scope>
</reference>
<evidence type="ECO:0000313" key="2">
    <source>
        <dbReference type="EMBL" id="CAF1386580.1"/>
    </source>
</evidence>
<organism evidence="2 5">
    <name type="scientific">Didymodactylos carnosus</name>
    <dbReference type="NCBI Taxonomy" id="1234261"/>
    <lineage>
        <taxon>Eukaryota</taxon>
        <taxon>Metazoa</taxon>
        <taxon>Spiralia</taxon>
        <taxon>Gnathifera</taxon>
        <taxon>Rotifera</taxon>
        <taxon>Eurotatoria</taxon>
        <taxon>Bdelloidea</taxon>
        <taxon>Philodinida</taxon>
        <taxon>Philodinidae</taxon>
        <taxon>Didymodactylos</taxon>
    </lineage>
</organism>
<gene>
    <name evidence="2" type="ORF">GPM918_LOCUS32587</name>
    <name evidence="1" type="ORF">OVA965_LOCUS6622</name>
    <name evidence="4" type="ORF">SRO942_LOCUS33257</name>
    <name evidence="3" type="ORF">TMI583_LOCUS6618</name>
</gene>
<protein>
    <submittedName>
        <fullName evidence="2">Uncharacterized protein</fullName>
    </submittedName>
</protein>
<dbReference type="Proteomes" id="UP000682733">
    <property type="component" value="Unassembled WGS sequence"/>
</dbReference>
<dbReference type="AlphaFoldDB" id="A0A815JZM6"/>
<name>A0A815JZM6_9BILA</name>
<dbReference type="OrthoDB" id="6161731at2759"/>
<dbReference type="Proteomes" id="UP000663829">
    <property type="component" value="Unassembled WGS sequence"/>
</dbReference>
<dbReference type="EMBL" id="CAJNOK010002015">
    <property type="protein sequence ID" value="CAF0840608.1"/>
    <property type="molecule type" value="Genomic_DNA"/>
</dbReference>
<keyword evidence="5" id="KW-1185">Reference proteome</keyword>
<dbReference type="EMBL" id="CAJOBC010082135">
    <property type="protein sequence ID" value="CAF4281492.1"/>
    <property type="molecule type" value="Genomic_DNA"/>
</dbReference>
<evidence type="ECO:0000313" key="5">
    <source>
        <dbReference type="Proteomes" id="UP000663829"/>
    </source>
</evidence>